<dbReference type="CDD" id="cd05466">
    <property type="entry name" value="PBP2_LTTR_substrate"/>
    <property type="match status" value="1"/>
</dbReference>
<feature type="domain" description="HTH lysR-type" evidence="5">
    <location>
        <begin position="1"/>
        <end position="58"/>
    </location>
</feature>
<organism evidence="6 7">
    <name type="scientific">Pseudaeromonas sharmana</name>
    <dbReference type="NCBI Taxonomy" id="328412"/>
    <lineage>
        <taxon>Bacteria</taxon>
        <taxon>Pseudomonadati</taxon>
        <taxon>Pseudomonadota</taxon>
        <taxon>Gammaproteobacteria</taxon>
        <taxon>Aeromonadales</taxon>
        <taxon>Aeromonadaceae</taxon>
        <taxon>Pseudaeromonas</taxon>
    </lineage>
</organism>
<dbReference type="PANTHER" id="PTHR30126">
    <property type="entry name" value="HTH-TYPE TRANSCRIPTIONAL REGULATOR"/>
    <property type="match status" value="1"/>
</dbReference>
<evidence type="ECO:0000256" key="2">
    <source>
        <dbReference type="ARBA" id="ARBA00023015"/>
    </source>
</evidence>
<dbReference type="PROSITE" id="PS50931">
    <property type="entry name" value="HTH_LYSR"/>
    <property type="match status" value="1"/>
</dbReference>
<keyword evidence="4" id="KW-0804">Transcription</keyword>
<keyword evidence="3" id="KW-0238">DNA-binding</keyword>
<dbReference type="SUPFAM" id="SSF46785">
    <property type="entry name" value="Winged helix' DNA-binding domain"/>
    <property type="match status" value="1"/>
</dbReference>
<dbReference type="InterPro" id="IPR005119">
    <property type="entry name" value="LysR_subst-bd"/>
</dbReference>
<protein>
    <submittedName>
        <fullName evidence="6">LysR family transcriptional regulator</fullName>
    </submittedName>
</protein>
<evidence type="ECO:0000313" key="6">
    <source>
        <dbReference type="EMBL" id="MFC3914464.1"/>
    </source>
</evidence>
<keyword evidence="7" id="KW-1185">Reference proteome</keyword>
<proteinExistence type="inferred from homology"/>
<dbReference type="InterPro" id="IPR036388">
    <property type="entry name" value="WH-like_DNA-bd_sf"/>
</dbReference>
<sequence>MDTDLLRTFIAVSKSRHFGRAAETLYLTQSAVSFRIRQLEQQLGVSLFTRHRNNIQLTAAGERLLPYAETILQTLGQAKQVIAQQAVMQQQLAIGAPAFCWELGLQEWLDPWFANRESTLCLRTETGQREQLCRQLLERTLDLAILVEPSKIDEITVRPFCDYPLTLVCRQPGQHFTQMAKSYVQVDGLLPGALFPSELQSRTTVLLTSSLQQAIKHLLRHGGMAYLPHPAVASYIRQGQLHLVEGAPNMSRPLYLACRNDVLADEEISGLLRTQWQPGAKAAVRPQQQP</sequence>
<evidence type="ECO:0000256" key="3">
    <source>
        <dbReference type="ARBA" id="ARBA00023125"/>
    </source>
</evidence>
<keyword evidence="2" id="KW-0805">Transcription regulation</keyword>
<evidence type="ECO:0000313" key="7">
    <source>
        <dbReference type="Proteomes" id="UP001595692"/>
    </source>
</evidence>
<accession>A0ABV8CRH3</accession>
<reference evidence="7" key="1">
    <citation type="journal article" date="2019" name="Int. J. Syst. Evol. Microbiol.">
        <title>The Global Catalogue of Microorganisms (GCM) 10K type strain sequencing project: providing services to taxonomists for standard genome sequencing and annotation.</title>
        <authorList>
            <consortium name="The Broad Institute Genomics Platform"/>
            <consortium name="The Broad Institute Genome Sequencing Center for Infectious Disease"/>
            <person name="Wu L."/>
            <person name="Ma J."/>
        </authorList>
    </citation>
    <scope>NUCLEOTIDE SEQUENCE [LARGE SCALE GENOMIC DNA]</scope>
    <source>
        <strain evidence="7">CCUG 54939</strain>
    </source>
</reference>
<dbReference type="Gene3D" id="1.10.10.10">
    <property type="entry name" value="Winged helix-like DNA-binding domain superfamily/Winged helix DNA-binding domain"/>
    <property type="match status" value="1"/>
</dbReference>
<dbReference type="InterPro" id="IPR000847">
    <property type="entry name" value="LysR_HTH_N"/>
</dbReference>
<dbReference type="Pfam" id="PF00126">
    <property type="entry name" value="HTH_1"/>
    <property type="match status" value="1"/>
</dbReference>
<gene>
    <name evidence="6" type="ORF">ACFOSS_13440</name>
</gene>
<evidence type="ECO:0000256" key="1">
    <source>
        <dbReference type="ARBA" id="ARBA00009437"/>
    </source>
</evidence>
<dbReference type="SUPFAM" id="SSF53850">
    <property type="entry name" value="Periplasmic binding protein-like II"/>
    <property type="match status" value="1"/>
</dbReference>
<dbReference type="PANTHER" id="PTHR30126:SF21">
    <property type="entry name" value="TRANSCRIPTIONAL REGULATOR-RELATED"/>
    <property type="match status" value="1"/>
</dbReference>
<name>A0ABV8CRH3_9GAMM</name>
<dbReference type="InterPro" id="IPR036390">
    <property type="entry name" value="WH_DNA-bd_sf"/>
</dbReference>
<dbReference type="PRINTS" id="PR00039">
    <property type="entry name" value="HTHLYSR"/>
</dbReference>
<dbReference type="EMBL" id="JBHSAF010000014">
    <property type="protein sequence ID" value="MFC3914464.1"/>
    <property type="molecule type" value="Genomic_DNA"/>
</dbReference>
<dbReference type="Pfam" id="PF03466">
    <property type="entry name" value="LysR_substrate"/>
    <property type="match status" value="1"/>
</dbReference>
<dbReference type="Proteomes" id="UP001595692">
    <property type="component" value="Unassembled WGS sequence"/>
</dbReference>
<comment type="caution">
    <text evidence="6">The sequence shown here is derived from an EMBL/GenBank/DDBJ whole genome shotgun (WGS) entry which is preliminary data.</text>
</comment>
<evidence type="ECO:0000259" key="5">
    <source>
        <dbReference type="PROSITE" id="PS50931"/>
    </source>
</evidence>
<comment type="similarity">
    <text evidence="1">Belongs to the LysR transcriptional regulatory family.</text>
</comment>
<evidence type="ECO:0000256" key="4">
    <source>
        <dbReference type="ARBA" id="ARBA00023163"/>
    </source>
</evidence>
<dbReference type="RefSeq" id="WP_377153360.1">
    <property type="nucleotide sequence ID" value="NZ_JBHSAF010000014.1"/>
</dbReference>